<dbReference type="InterPro" id="IPR025101">
    <property type="entry name" value="DUF4012"/>
</dbReference>
<proteinExistence type="predicted"/>
<gene>
    <name evidence="3" type="ORF">CVU76_00350</name>
</gene>
<organism evidence="3 4">
    <name type="scientific">Candidatus Dojkabacteria bacterium HGW-Dojkabacteria-1</name>
    <dbReference type="NCBI Taxonomy" id="2013761"/>
    <lineage>
        <taxon>Bacteria</taxon>
        <taxon>Candidatus Dojkabacteria</taxon>
    </lineage>
</organism>
<dbReference type="Pfam" id="PF13196">
    <property type="entry name" value="DUF4012"/>
    <property type="match status" value="1"/>
</dbReference>
<dbReference type="InterPro" id="IPR001509">
    <property type="entry name" value="Epimerase_deHydtase"/>
</dbReference>
<feature type="domain" description="NAD-dependent epimerase/dehydratase" evidence="2">
    <location>
        <begin position="18"/>
        <end position="244"/>
    </location>
</feature>
<keyword evidence="1" id="KW-0472">Membrane</keyword>
<evidence type="ECO:0000259" key="2">
    <source>
        <dbReference type="Pfam" id="PF01370"/>
    </source>
</evidence>
<reference evidence="3 4" key="1">
    <citation type="journal article" date="2017" name="ISME J.">
        <title>Potential for microbial H2 and metal transformations associated with novel bacteria and archaea in deep terrestrial subsurface sediments.</title>
        <authorList>
            <person name="Hernsdorf A.W."/>
            <person name="Amano Y."/>
            <person name="Miyakawa K."/>
            <person name="Ise K."/>
            <person name="Suzuki Y."/>
            <person name="Anantharaman K."/>
            <person name="Probst A."/>
            <person name="Burstein D."/>
            <person name="Thomas B.C."/>
            <person name="Banfield J.F."/>
        </authorList>
    </citation>
    <scope>NUCLEOTIDE SEQUENCE [LARGE SCALE GENOMIC DNA]</scope>
    <source>
        <strain evidence="3">HGW-Dojkabacteria-1</strain>
    </source>
</reference>
<keyword evidence="1" id="KW-1133">Transmembrane helix</keyword>
<name>A0A2N2F2S9_9BACT</name>
<evidence type="ECO:0000313" key="3">
    <source>
        <dbReference type="EMBL" id="PKN02479.1"/>
    </source>
</evidence>
<feature type="transmembrane region" description="Helical" evidence="1">
    <location>
        <begin position="379"/>
        <end position="408"/>
    </location>
</feature>
<dbReference type="Gene3D" id="3.90.25.10">
    <property type="entry name" value="UDP-galactose 4-epimerase, domain 1"/>
    <property type="match status" value="1"/>
</dbReference>
<evidence type="ECO:0000313" key="4">
    <source>
        <dbReference type="Proteomes" id="UP000233417"/>
    </source>
</evidence>
<sequence>MSNTDLTKIKGQVPVSIIVHGGNYLGYLLSKTLLEQGSQVVIIDKYTAQSKLYFSELRNTGKVSFIDFKGLKNFYEKIARIDYLFYLLGESLEKAKNVDSKDFLAESDYLSTSLTASQKYKAKISLVTSLRLNRELSNRLNDEKSGKTTPYSPLELQRYGENFVAEFVDKTKANVRILRLGTLVGKGISQLTDNTLDHLFVDATQKPQIEISGEGLELHNIIHESDAVYGILKLTFEDNTKGEVISLCNKNDYTTLSLSYKLLELDVEAKAIKFVEREDNKYVLQDLYIPAPNATQFSWKQQVPLEESVVEQVKAYYDKSDKKWEIGKTEDVKKRKTEEVSNVSNTKLGLFVQKLLKPFRGSESEGLFKEISYTKIFKLLSVLAVSFIAIYYLISPVLGISLGSYLIYSQTNNLQKSFAELDFDSIQQDTVQISKNLTRVENNLSRLFWLFSFTNNREFYNNTSQVIQGTRYALDSAQDLVIGLRPLGEYVKDFEPAVTFDSSQPSTTREYREYLLAIDDNQYNIKEGIYKMTLAKSLIESVNTRDFPKFLQDSVLRYKELITQVNDMVVPLEKVSQFLPDLLGVDERKRYVILLQNDGEIRGTGGWISSYGVVAIEGGQIRELFVDDIYNAEGTLRVKGYTYRAPVSMIRALGETPYTFSLVNWDPNLDSVMTSTEQFVYDLGKGNDIDGIITIDTVFLQKLLDKWGGIEVPGESEIITSSNLYSKIFEMHTEFTPGSTRKATFLANLANESVTKLLSSNFAQYKDISDVITESLTEKHLQATFKNTLAKSYFDENNWDGNMDSKYLSAPINIDWNWGGNKANLYIKKNHTLDINIKDEKTIDYKYQIAIQNDSSINTYPQGEYINYVRIFLPVNATLMGITGIKDNRYDIYNEGGYKVVGGWFNVPIKENKTLEITYRISNENNDSSFPILRNDTHYSMDVNIYKQPGSRKDAYNLNIIYPSSWELEKGDNLSSIGYQLSRRFELASDESFNILWQR</sequence>
<evidence type="ECO:0000256" key="1">
    <source>
        <dbReference type="SAM" id="Phobius"/>
    </source>
</evidence>
<dbReference type="Proteomes" id="UP000233417">
    <property type="component" value="Unassembled WGS sequence"/>
</dbReference>
<accession>A0A2N2F2S9</accession>
<dbReference type="EMBL" id="PHAO01000001">
    <property type="protein sequence ID" value="PKN02479.1"/>
    <property type="molecule type" value="Genomic_DNA"/>
</dbReference>
<dbReference type="Gene3D" id="3.40.50.720">
    <property type="entry name" value="NAD(P)-binding Rossmann-like Domain"/>
    <property type="match status" value="1"/>
</dbReference>
<protein>
    <recommendedName>
        <fullName evidence="2">NAD-dependent epimerase/dehydratase domain-containing protein</fullName>
    </recommendedName>
</protein>
<dbReference type="AlphaFoldDB" id="A0A2N2F2S9"/>
<comment type="caution">
    <text evidence="3">The sequence shown here is derived from an EMBL/GenBank/DDBJ whole genome shotgun (WGS) entry which is preliminary data.</text>
</comment>
<dbReference type="Pfam" id="PF01370">
    <property type="entry name" value="Epimerase"/>
    <property type="match status" value="1"/>
</dbReference>
<dbReference type="SUPFAM" id="SSF51735">
    <property type="entry name" value="NAD(P)-binding Rossmann-fold domains"/>
    <property type="match status" value="1"/>
</dbReference>
<dbReference type="InterPro" id="IPR036291">
    <property type="entry name" value="NAD(P)-bd_dom_sf"/>
</dbReference>
<keyword evidence="1" id="KW-0812">Transmembrane</keyword>